<evidence type="ECO:0000256" key="7">
    <source>
        <dbReference type="ARBA" id="ARBA00023014"/>
    </source>
</evidence>
<keyword evidence="4 12" id="KW-0479">Metal-binding</keyword>
<feature type="binding site" evidence="12">
    <location>
        <position position="94"/>
    </location>
    <ligand>
        <name>GTP</name>
        <dbReference type="ChEBI" id="CHEBI:37565"/>
    </ligand>
</feature>
<proteinExistence type="inferred from homology"/>
<keyword evidence="2 12" id="KW-0004">4Fe-4S</keyword>
<feature type="binding site" evidence="12">
    <location>
        <position position="118"/>
    </location>
    <ligand>
        <name>S-adenosyl-L-methionine</name>
        <dbReference type="ChEBI" id="CHEBI:59789"/>
    </ligand>
</feature>
<keyword evidence="6 12" id="KW-0408">Iron</keyword>
<name>A0A1I3FM56_SELRU</name>
<dbReference type="GO" id="GO:0005525">
    <property type="term" value="F:GTP binding"/>
    <property type="evidence" value="ECO:0007669"/>
    <property type="project" value="UniProtKB-UniRule"/>
</dbReference>
<dbReference type="EMBL" id="FOQK01000016">
    <property type="protein sequence ID" value="SFI12289.1"/>
    <property type="molecule type" value="Genomic_DNA"/>
</dbReference>
<feature type="binding site" evidence="12">
    <location>
        <position position="20"/>
    </location>
    <ligand>
        <name>[4Fe-4S] cluster</name>
        <dbReference type="ChEBI" id="CHEBI:49883"/>
        <label>1</label>
        <note>4Fe-4S-S-AdoMet</note>
    </ligand>
</feature>
<evidence type="ECO:0000256" key="12">
    <source>
        <dbReference type="HAMAP-Rule" id="MF_01225"/>
    </source>
</evidence>
<dbReference type="Pfam" id="PF06463">
    <property type="entry name" value="Mob_synth_C"/>
    <property type="match status" value="1"/>
</dbReference>
<dbReference type="AlphaFoldDB" id="A0A1I3FM56"/>
<dbReference type="SFLD" id="SFLDG01383">
    <property type="entry name" value="cyclic_pyranopterin_phosphate"/>
    <property type="match status" value="1"/>
</dbReference>
<dbReference type="SMART" id="SM00729">
    <property type="entry name" value="Elp3"/>
    <property type="match status" value="1"/>
</dbReference>
<evidence type="ECO:0000256" key="5">
    <source>
        <dbReference type="ARBA" id="ARBA00022741"/>
    </source>
</evidence>
<dbReference type="InterPro" id="IPR000385">
    <property type="entry name" value="MoaA_NifB_PqqE_Fe-S-bd_CS"/>
</dbReference>
<feature type="binding site" evidence="12">
    <location>
        <position position="258"/>
    </location>
    <ligand>
        <name>[4Fe-4S] cluster</name>
        <dbReference type="ChEBI" id="CHEBI:49883"/>
        <label>2</label>
        <note>4Fe-4S-substrate</note>
    </ligand>
</feature>
<evidence type="ECO:0000256" key="10">
    <source>
        <dbReference type="ARBA" id="ARBA00023239"/>
    </source>
</evidence>
<comment type="function">
    <text evidence="12">Catalyzes the cyclization of GTP to (8S)-3',8-cyclo-7,8-dihydroguanosine 5'-triphosphate.</text>
</comment>
<comment type="pathway">
    <text evidence="12">Cofactor biosynthesis; molybdopterin biosynthesis.</text>
</comment>
<evidence type="ECO:0000256" key="2">
    <source>
        <dbReference type="ARBA" id="ARBA00022485"/>
    </source>
</evidence>
<dbReference type="SFLD" id="SFLDG01386">
    <property type="entry name" value="main_SPASM_domain-containing"/>
    <property type="match status" value="1"/>
</dbReference>
<feature type="binding site" evidence="12">
    <location>
        <position position="27"/>
    </location>
    <ligand>
        <name>[4Fe-4S] cluster</name>
        <dbReference type="ChEBI" id="CHEBI:49883"/>
        <label>1</label>
        <note>4Fe-4S-S-AdoMet</note>
    </ligand>
</feature>
<evidence type="ECO:0000256" key="9">
    <source>
        <dbReference type="ARBA" id="ARBA00023150"/>
    </source>
</evidence>
<dbReference type="InterPro" id="IPR058240">
    <property type="entry name" value="rSAM_sf"/>
</dbReference>
<protein>
    <recommendedName>
        <fullName evidence="1 12">GTP 3',8-cyclase</fullName>
        <ecNumber evidence="1 12">4.1.99.22</ecNumber>
    </recommendedName>
    <alternativeName>
        <fullName evidence="12">Molybdenum cofactor biosynthesis protein A</fullName>
    </alternativeName>
</protein>
<feature type="binding site" evidence="12">
    <location>
        <position position="26"/>
    </location>
    <ligand>
        <name>S-adenosyl-L-methionine</name>
        <dbReference type="ChEBI" id="CHEBI:59789"/>
    </ligand>
</feature>
<dbReference type="HAMAP" id="MF_01225_B">
    <property type="entry name" value="MoaA_B"/>
    <property type="match status" value="1"/>
</dbReference>
<dbReference type="CDD" id="cd01335">
    <property type="entry name" value="Radical_SAM"/>
    <property type="match status" value="1"/>
</dbReference>
<evidence type="ECO:0000256" key="11">
    <source>
        <dbReference type="ARBA" id="ARBA00048697"/>
    </source>
</evidence>
<comment type="similarity">
    <text evidence="12">Belongs to the radical SAM superfamily. MoaA family.</text>
</comment>
<dbReference type="InterPro" id="IPR050105">
    <property type="entry name" value="MoCo_biosynth_MoaA/MoaC"/>
</dbReference>
<dbReference type="GO" id="GO:0051539">
    <property type="term" value="F:4 iron, 4 sulfur cluster binding"/>
    <property type="evidence" value="ECO:0007669"/>
    <property type="project" value="UniProtKB-UniRule"/>
</dbReference>
<dbReference type="InterPro" id="IPR006638">
    <property type="entry name" value="Elp3/MiaA/NifB-like_rSAM"/>
</dbReference>
<dbReference type="Pfam" id="PF04055">
    <property type="entry name" value="Radical_SAM"/>
    <property type="match status" value="1"/>
</dbReference>
<evidence type="ECO:0000256" key="8">
    <source>
        <dbReference type="ARBA" id="ARBA00023134"/>
    </source>
</evidence>
<dbReference type="Gene3D" id="3.20.20.70">
    <property type="entry name" value="Aldolase class I"/>
    <property type="match status" value="1"/>
</dbReference>
<gene>
    <name evidence="12" type="primary">moaA</name>
    <name evidence="14" type="ORF">SAMN04487861_1166</name>
</gene>
<dbReference type="PANTHER" id="PTHR22960:SF0">
    <property type="entry name" value="MOLYBDENUM COFACTOR BIOSYNTHESIS PROTEIN 1"/>
    <property type="match status" value="1"/>
</dbReference>
<organism evidence="14 15">
    <name type="scientific">Selenomonas ruminantium</name>
    <dbReference type="NCBI Taxonomy" id="971"/>
    <lineage>
        <taxon>Bacteria</taxon>
        <taxon>Bacillati</taxon>
        <taxon>Bacillota</taxon>
        <taxon>Negativicutes</taxon>
        <taxon>Selenomonadales</taxon>
        <taxon>Selenomonadaceae</taxon>
        <taxon>Selenomonas</taxon>
    </lineage>
</organism>
<comment type="subunit">
    <text evidence="12">Monomer and homodimer.</text>
</comment>
<keyword evidence="9 12" id="KW-0501">Molybdenum cofactor biosynthesis</keyword>
<feature type="binding site" evidence="12">
    <location>
        <position position="155"/>
    </location>
    <ligand>
        <name>GTP</name>
        <dbReference type="ChEBI" id="CHEBI:37565"/>
    </ligand>
</feature>
<dbReference type="SFLD" id="SFLDS00029">
    <property type="entry name" value="Radical_SAM"/>
    <property type="match status" value="1"/>
</dbReference>
<dbReference type="InterPro" id="IPR040064">
    <property type="entry name" value="MoaA-like"/>
</dbReference>
<reference evidence="14 15" key="1">
    <citation type="submission" date="2016-10" db="EMBL/GenBank/DDBJ databases">
        <authorList>
            <person name="de Groot N.N."/>
        </authorList>
    </citation>
    <scope>NUCLEOTIDE SEQUENCE [LARGE SCALE GENOMIC DNA]</scope>
    <source>
        <strain evidence="14 15">Z108</strain>
    </source>
</reference>
<feature type="binding site" evidence="12">
    <location>
        <position position="272"/>
    </location>
    <ligand>
        <name>[4Fe-4S] cluster</name>
        <dbReference type="ChEBI" id="CHEBI:49883"/>
        <label>2</label>
        <note>4Fe-4S-substrate</note>
    </ligand>
</feature>
<accession>A0A1I3FM56</accession>
<dbReference type="PROSITE" id="PS01305">
    <property type="entry name" value="MOAA_NIFB_PQQE"/>
    <property type="match status" value="1"/>
</dbReference>
<evidence type="ECO:0000256" key="6">
    <source>
        <dbReference type="ARBA" id="ARBA00023004"/>
    </source>
</evidence>
<dbReference type="Proteomes" id="UP000183639">
    <property type="component" value="Unassembled WGS sequence"/>
</dbReference>
<evidence type="ECO:0000256" key="1">
    <source>
        <dbReference type="ARBA" id="ARBA00012167"/>
    </source>
</evidence>
<evidence type="ECO:0000256" key="3">
    <source>
        <dbReference type="ARBA" id="ARBA00022691"/>
    </source>
</evidence>
<feature type="binding site" evidence="12">
    <location>
        <begin position="260"/>
        <end position="262"/>
    </location>
    <ligand>
        <name>GTP</name>
        <dbReference type="ChEBI" id="CHEBI:37565"/>
    </ligand>
</feature>
<dbReference type="GO" id="GO:0006777">
    <property type="term" value="P:Mo-molybdopterin cofactor biosynthetic process"/>
    <property type="evidence" value="ECO:0007669"/>
    <property type="project" value="UniProtKB-UniRule"/>
</dbReference>
<dbReference type="InterPro" id="IPR013483">
    <property type="entry name" value="MoaA"/>
</dbReference>
<feature type="binding site" evidence="12">
    <location>
        <position position="189"/>
    </location>
    <ligand>
        <name>S-adenosyl-L-methionine</name>
        <dbReference type="ChEBI" id="CHEBI:59789"/>
    </ligand>
</feature>
<evidence type="ECO:0000259" key="13">
    <source>
        <dbReference type="PROSITE" id="PS51918"/>
    </source>
</evidence>
<comment type="catalytic activity">
    <reaction evidence="11 12">
        <text>GTP + AH2 + S-adenosyl-L-methionine = (8S)-3',8-cyclo-7,8-dihydroguanosine 5'-triphosphate + 5'-deoxyadenosine + L-methionine + A + H(+)</text>
        <dbReference type="Rhea" id="RHEA:49576"/>
        <dbReference type="ChEBI" id="CHEBI:13193"/>
        <dbReference type="ChEBI" id="CHEBI:15378"/>
        <dbReference type="ChEBI" id="CHEBI:17319"/>
        <dbReference type="ChEBI" id="CHEBI:17499"/>
        <dbReference type="ChEBI" id="CHEBI:37565"/>
        <dbReference type="ChEBI" id="CHEBI:57844"/>
        <dbReference type="ChEBI" id="CHEBI:59789"/>
        <dbReference type="ChEBI" id="CHEBI:131766"/>
        <dbReference type="EC" id="4.1.99.22"/>
    </reaction>
</comment>
<dbReference type="PROSITE" id="PS51918">
    <property type="entry name" value="RADICAL_SAM"/>
    <property type="match status" value="1"/>
</dbReference>
<keyword evidence="7 12" id="KW-0411">Iron-sulfur</keyword>
<feature type="binding site" evidence="12">
    <location>
        <position position="24"/>
    </location>
    <ligand>
        <name>[4Fe-4S] cluster</name>
        <dbReference type="ChEBI" id="CHEBI:49883"/>
        <label>1</label>
        <note>4Fe-4S-S-AdoMet</note>
    </ligand>
</feature>
<dbReference type="InterPro" id="IPR013785">
    <property type="entry name" value="Aldolase_TIM"/>
</dbReference>
<feature type="binding site" evidence="12">
    <location>
        <position position="63"/>
    </location>
    <ligand>
        <name>GTP</name>
        <dbReference type="ChEBI" id="CHEBI:37565"/>
    </ligand>
</feature>
<evidence type="ECO:0000256" key="4">
    <source>
        <dbReference type="ARBA" id="ARBA00022723"/>
    </source>
</evidence>
<dbReference type="OrthoDB" id="9763993at2"/>
<dbReference type="SUPFAM" id="SSF102114">
    <property type="entry name" value="Radical SAM enzymes"/>
    <property type="match status" value="1"/>
</dbReference>
<evidence type="ECO:0000313" key="14">
    <source>
        <dbReference type="EMBL" id="SFI12289.1"/>
    </source>
</evidence>
<keyword evidence="3 12" id="KW-0949">S-adenosyl-L-methionine</keyword>
<feature type="binding site" evidence="12">
    <location>
        <position position="255"/>
    </location>
    <ligand>
        <name>[4Fe-4S] cluster</name>
        <dbReference type="ChEBI" id="CHEBI:49883"/>
        <label>2</label>
        <note>4Fe-4S-substrate</note>
    </ligand>
</feature>
<dbReference type="UniPathway" id="UPA00344"/>
<dbReference type="CDD" id="cd21117">
    <property type="entry name" value="Twitch_MoaA"/>
    <property type="match status" value="1"/>
</dbReference>
<dbReference type="InterPro" id="IPR010505">
    <property type="entry name" value="MoaA_twitch"/>
</dbReference>
<keyword evidence="5 12" id="KW-0547">Nucleotide-binding</keyword>
<comment type="cofactor">
    <cofactor evidence="12">
        <name>[4Fe-4S] cluster</name>
        <dbReference type="ChEBI" id="CHEBI:49883"/>
    </cofactor>
    <text evidence="12">Binds 2 [4Fe-4S] clusters. Binds 1 [4Fe-4S] cluster coordinated with 3 cysteines and an exchangeable S-adenosyl-L-methionine and 1 [4Fe-4S] cluster coordinated with 3 cysteines and the GTP-derived substrate.</text>
</comment>
<dbReference type="GO" id="GO:0061798">
    <property type="term" value="F:GTP 3',8'-cyclase activity"/>
    <property type="evidence" value="ECO:0007669"/>
    <property type="project" value="UniProtKB-UniRule"/>
</dbReference>
<feature type="binding site" evidence="12">
    <location>
        <position position="67"/>
    </location>
    <ligand>
        <name>S-adenosyl-L-methionine</name>
        <dbReference type="ChEBI" id="CHEBI:59789"/>
    </ligand>
</feature>
<dbReference type="SFLD" id="SFLDG01067">
    <property type="entry name" value="SPASM/twitch_domain_containing"/>
    <property type="match status" value="1"/>
</dbReference>
<dbReference type="NCBIfam" id="TIGR02666">
    <property type="entry name" value="moaA"/>
    <property type="match status" value="1"/>
</dbReference>
<sequence length="329" mass="36192">MIDQYQRKIEYVRISLTDRCNLRCRYCMPAAGIEKLQHEDILTFAEILRIVQALAALGVRKVRLTGGEPLVRRGIVELVRAIRAVPGIEQVVLTTNGVLLAEQAEPLVAAGLSGVNISLDTLRPDVFASITRRPLYPQVEEGIAKLRALGMENIKFNCVPIAGVNEEEIPALVALAREQAVKVRFIELMPIGCAYEVGYQGVAMAKVRSLIERAYGPLKPAGLKAGTVNGPAVYYRLAGFKGEVGFIDAMEHKFCASCNRVRLTAEGFLKLCLNAKTGLDIRQLLRGGISDDNLRLAVQQAIYHKPEEHFFDDKHNAARDSRAMVQVGG</sequence>
<feature type="domain" description="Radical SAM core" evidence="13">
    <location>
        <begin position="4"/>
        <end position="224"/>
    </location>
</feature>
<feature type="binding site" evidence="12">
    <location>
        <position position="13"/>
    </location>
    <ligand>
        <name>GTP</name>
        <dbReference type="ChEBI" id="CHEBI:37565"/>
    </ligand>
</feature>
<evidence type="ECO:0000313" key="15">
    <source>
        <dbReference type="Proteomes" id="UP000183639"/>
    </source>
</evidence>
<keyword evidence="8 12" id="KW-0342">GTP-binding</keyword>
<dbReference type="EC" id="4.1.99.22" evidence="1 12"/>
<dbReference type="RefSeq" id="WP_075444264.1">
    <property type="nucleotide sequence ID" value="NZ_FOQK01000016.1"/>
</dbReference>
<dbReference type="GO" id="GO:0061799">
    <property type="term" value="F:cyclic pyranopterin monophosphate synthase activity"/>
    <property type="evidence" value="ECO:0007669"/>
    <property type="project" value="TreeGrafter"/>
</dbReference>
<dbReference type="GO" id="GO:1904047">
    <property type="term" value="F:S-adenosyl-L-methionine binding"/>
    <property type="evidence" value="ECO:0007669"/>
    <property type="project" value="UniProtKB-UniRule"/>
</dbReference>
<keyword evidence="10 12" id="KW-0456">Lyase</keyword>
<dbReference type="PANTHER" id="PTHR22960">
    <property type="entry name" value="MOLYBDOPTERIN COFACTOR SYNTHESIS PROTEIN A"/>
    <property type="match status" value="1"/>
</dbReference>
<dbReference type="InterPro" id="IPR007197">
    <property type="entry name" value="rSAM"/>
</dbReference>
<dbReference type="GO" id="GO:0046872">
    <property type="term" value="F:metal ion binding"/>
    <property type="evidence" value="ECO:0007669"/>
    <property type="project" value="UniProtKB-KW"/>
</dbReference>